<dbReference type="InterPro" id="IPR015421">
    <property type="entry name" value="PyrdxlP-dep_Trfase_major"/>
</dbReference>
<evidence type="ECO:0000313" key="2">
    <source>
        <dbReference type="Proteomes" id="UP000184291"/>
    </source>
</evidence>
<dbReference type="SUPFAM" id="SSF53383">
    <property type="entry name" value="PLP-dependent transferases"/>
    <property type="match status" value="1"/>
</dbReference>
<dbReference type="AlphaFoldDB" id="A0A1M4RXK6"/>
<dbReference type="Proteomes" id="UP000184291">
    <property type="component" value="Unassembled WGS sequence"/>
</dbReference>
<dbReference type="Pfam" id="PF03693">
    <property type="entry name" value="ParD_antitoxin"/>
    <property type="match status" value="1"/>
</dbReference>
<dbReference type="Gene3D" id="3.40.640.10">
    <property type="entry name" value="Type I PLP-dependent aspartate aminotransferase-like (Major domain)"/>
    <property type="match status" value="1"/>
</dbReference>
<proteinExistence type="predicted"/>
<reference evidence="2" key="1">
    <citation type="submission" date="2016-09" db="EMBL/GenBank/DDBJ databases">
        <authorList>
            <person name="Strepis N."/>
        </authorList>
    </citation>
    <scope>NUCLEOTIDE SEQUENCE [LARGE SCALE GENOMIC DNA]</scope>
</reference>
<dbReference type="STRING" id="1892869.ACGLYG10_0934"/>
<keyword evidence="2" id="KW-1185">Reference proteome</keyword>
<organism evidence="1 2">
    <name type="scientific">Actinomyces glycerinitolerans</name>
    <dbReference type="NCBI Taxonomy" id="1892869"/>
    <lineage>
        <taxon>Bacteria</taxon>
        <taxon>Bacillati</taxon>
        <taxon>Actinomycetota</taxon>
        <taxon>Actinomycetes</taxon>
        <taxon>Actinomycetales</taxon>
        <taxon>Actinomycetaceae</taxon>
        <taxon>Actinomyces</taxon>
    </lineage>
</organism>
<dbReference type="InterPro" id="IPR022789">
    <property type="entry name" value="ParD"/>
</dbReference>
<dbReference type="RefSeq" id="WP_244542581.1">
    <property type="nucleotide sequence ID" value="NZ_FQTT01000009.1"/>
</dbReference>
<sequence length="347" mass="35633">MPTSQPASPVFTAAGRHALALVAREARADGVREVLAPRVRCTAMTTPFELEGLHVTDVDCAPSGLLAPGALAAALAACDRPPLILHAETFGNRADGELRTVLAAARSTGARIVVDATHTALERAEELLTDAGPGTGAADLDNADYLVASLRKLLPIPLGGVVHGLVRPAAPTGDELNADLAAVAAIAERHRDVPVLKDAVEDLLDLAWAPAPMPGPYRARLAAPGLGGKLTRRRARLARLHAAVADLDVINPGAAYQPVIAHPQAAAIRTALARAGFSPPLHWPGVTDGLVVLPDDPRAAAIARRAAGPTALREALAAGEASGPAEPFDFDAFISSKTPKTAGLPTG</sequence>
<name>A0A1M4RXK6_9ACTO</name>
<protein>
    <submittedName>
        <fullName evidence="1">Antitoxin pard</fullName>
    </submittedName>
</protein>
<dbReference type="InterPro" id="IPR015424">
    <property type="entry name" value="PyrdxlP-dep_Trfase"/>
</dbReference>
<dbReference type="EMBL" id="FQTT01000009">
    <property type="protein sequence ID" value="SHE24725.1"/>
    <property type="molecule type" value="Genomic_DNA"/>
</dbReference>
<evidence type="ECO:0000313" key="1">
    <source>
        <dbReference type="EMBL" id="SHE24725.1"/>
    </source>
</evidence>
<accession>A0A1M4RXK6</accession>
<gene>
    <name evidence="1" type="ORF">ACGLYG10_0934</name>
</gene>